<accession>A0A4S9MIE5</accession>
<comment type="caution">
    <text evidence="1">The sequence shown here is derived from an EMBL/GenBank/DDBJ whole genome shotgun (WGS) entry which is preliminary data.</text>
</comment>
<evidence type="ECO:0000313" key="1">
    <source>
        <dbReference type="EMBL" id="THW07138.1"/>
    </source>
</evidence>
<dbReference type="EMBL" id="QZAJ01000711">
    <property type="protein sequence ID" value="THW07138.1"/>
    <property type="molecule type" value="Genomic_DNA"/>
</dbReference>
<reference evidence="1 2" key="1">
    <citation type="submission" date="2018-10" db="EMBL/GenBank/DDBJ databases">
        <title>Fifty Aureobasidium pullulans genomes reveal a recombining polyextremotolerant generalist.</title>
        <authorList>
            <person name="Gostincar C."/>
            <person name="Turk M."/>
            <person name="Zajc J."/>
            <person name="Gunde-Cimerman N."/>
        </authorList>
    </citation>
    <scope>NUCLEOTIDE SEQUENCE [LARGE SCALE GENOMIC DNA]</scope>
    <source>
        <strain evidence="1 2">EXF-11318</strain>
    </source>
</reference>
<dbReference type="AlphaFoldDB" id="A0A4S9MIE5"/>
<evidence type="ECO:0000313" key="2">
    <source>
        <dbReference type="Proteomes" id="UP000308014"/>
    </source>
</evidence>
<organism evidence="1 2">
    <name type="scientific">Aureobasidium pullulans</name>
    <name type="common">Black yeast</name>
    <name type="synonym">Pullularia pullulans</name>
    <dbReference type="NCBI Taxonomy" id="5580"/>
    <lineage>
        <taxon>Eukaryota</taxon>
        <taxon>Fungi</taxon>
        <taxon>Dikarya</taxon>
        <taxon>Ascomycota</taxon>
        <taxon>Pezizomycotina</taxon>
        <taxon>Dothideomycetes</taxon>
        <taxon>Dothideomycetidae</taxon>
        <taxon>Dothideales</taxon>
        <taxon>Saccotheciaceae</taxon>
        <taxon>Aureobasidium</taxon>
    </lineage>
</organism>
<dbReference type="Proteomes" id="UP000308014">
    <property type="component" value="Unassembled WGS sequence"/>
</dbReference>
<gene>
    <name evidence="1" type="ORF">D6D24_09718</name>
</gene>
<sequence>MTTQPAFCQGNACTYKIQTFWFAILANCKVVECFPQQFVAATICALGKLSSRNKLSPAIFCFTVSWHSCLHQAALEAKSSGYAPWQWQKYALGYQTRALETFRPALTKITSDNCHAAFGFSVLTKLIALSLLGNTLRDPRESILEMREYVQGIGLIYRQAEEELKSGPFGEIFADLLGEDLSVFWATSSPRDHDGYA</sequence>
<protein>
    <submittedName>
        <fullName evidence="1">Uncharacterized protein</fullName>
    </submittedName>
</protein>
<name>A0A4S9MIE5_AURPU</name>
<proteinExistence type="predicted"/>